<dbReference type="Pfam" id="PF01266">
    <property type="entry name" value="DAO"/>
    <property type="match status" value="1"/>
</dbReference>
<evidence type="ECO:0000313" key="4">
    <source>
        <dbReference type="Proteomes" id="UP000559809"/>
    </source>
</evidence>
<dbReference type="InterPro" id="IPR006076">
    <property type="entry name" value="FAD-dep_OxRdtase"/>
</dbReference>
<dbReference type="AlphaFoldDB" id="A0A853G0C9"/>
<dbReference type="Gene3D" id="3.50.50.60">
    <property type="entry name" value="FAD/NAD(P)-binding domain"/>
    <property type="match status" value="2"/>
</dbReference>
<dbReference type="SUPFAM" id="SSF54373">
    <property type="entry name" value="FAD-linked reductases, C-terminal domain"/>
    <property type="match status" value="1"/>
</dbReference>
<keyword evidence="4" id="KW-1185">Reference proteome</keyword>
<dbReference type="InterPro" id="IPR036188">
    <property type="entry name" value="FAD/NAD-bd_sf"/>
</dbReference>
<evidence type="ECO:0000313" key="3">
    <source>
        <dbReference type="EMBL" id="NYT49749.1"/>
    </source>
</evidence>
<proteinExistence type="predicted"/>
<dbReference type="PANTHER" id="PTHR13847">
    <property type="entry name" value="SARCOSINE DEHYDROGENASE-RELATED"/>
    <property type="match status" value="1"/>
</dbReference>
<dbReference type="EMBL" id="JACCEM010000005">
    <property type="protein sequence ID" value="NYT49749.1"/>
    <property type="molecule type" value="Genomic_DNA"/>
</dbReference>
<feature type="domain" description="FAD dependent oxidoreductase" evidence="2">
    <location>
        <begin position="8"/>
        <end position="395"/>
    </location>
</feature>
<protein>
    <submittedName>
        <fullName evidence="3">FAD-dependent oxidoreductase</fullName>
    </submittedName>
</protein>
<evidence type="ECO:0000256" key="1">
    <source>
        <dbReference type="ARBA" id="ARBA00023002"/>
    </source>
</evidence>
<reference evidence="3 4" key="1">
    <citation type="submission" date="2020-07" db="EMBL/GenBank/DDBJ databases">
        <title>Taxonomic revisions and descriptions of new bacterial species based on genomic comparisons in the high-G+C-content subgroup of the family Alcaligenaceae.</title>
        <authorList>
            <person name="Szabo A."/>
            <person name="Felfoldi T."/>
        </authorList>
    </citation>
    <scope>NUCLEOTIDE SEQUENCE [LARGE SCALE GENOMIC DNA]</scope>
    <source>
        <strain evidence="3 4">LMG 24012</strain>
    </source>
</reference>
<name>A0A853G0C9_9BURK</name>
<dbReference type="GO" id="GO:0016491">
    <property type="term" value="F:oxidoreductase activity"/>
    <property type="evidence" value="ECO:0007669"/>
    <property type="project" value="UniProtKB-KW"/>
</dbReference>
<dbReference type="Gene3D" id="3.30.9.10">
    <property type="entry name" value="D-Amino Acid Oxidase, subunit A, domain 2"/>
    <property type="match status" value="1"/>
</dbReference>
<dbReference type="Proteomes" id="UP000559809">
    <property type="component" value="Unassembled WGS sequence"/>
</dbReference>
<dbReference type="SUPFAM" id="SSF51905">
    <property type="entry name" value="FAD/NAD(P)-binding domain"/>
    <property type="match status" value="1"/>
</dbReference>
<dbReference type="RefSeq" id="WP_180155058.1">
    <property type="nucleotide sequence ID" value="NZ_JACCEM010000005.1"/>
</dbReference>
<sequence>MQQRGTCAVVGAGIIGVCIAYELTKRGVDTVLIDKDEPGRGSSYGNSGAISPASVAPLAMPGVLASVPGMLGHPDSPLFLPWRYFPRALPWLARFVWASRPSAVEKSATRLAEIHQQAVSLHEALANEVGAPEVILKRGHLHLYPNERALNGDRASWRLRERHGITFTRIARPEILDLEPQAPAGYQVGIYLENQATLRNPFRYLHAIFAKFLDNGGRFVQANVQSLKNDANGGWTLDTSSGPMNAQHVVVAAGAWSRRLLRPLGIQLPLETQRGYHVQFRGDAAAVSRTVVLTDHKAFFTPMEDGLRVGGTVELAGLKAEPNLHRADILARIAKRAFPQLEGQPYDTWMGHRPCMPDSVPVIGPSKKRPGLWLAVGHGHLGLTDSVGTAKIIADGMLGP</sequence>
<accession>A0A853G0C9</accession>
<dbReference type="GO" id="GO:0005737">
    <property type="term" value="C:cytoplasm"/>
    <property type="evidence" value="ECO:0007669"/>
    <property type="project" value="TreeGrafter"/>
</dbReference>
<evidence type="ECO:0000259" key="2">
    <source>
        <dbReference type="Pfam" id="PF01266"/>
    </source>
</evidence>
<keyword evidence="1" id="KW-0560">Oxidoreductase</keyword>
<organism evidence="3 4">
    <name type="scientific">Parapusillimonas granuli</name>
    <dbReference type="NCBI Taxonomy" id="380911"/>
    <lineage>
        <taxon>Bacteria</taxon>
        <taxon>Pseudomonadati</taxon>
        <taxon>Pseudomonadota</taxon>
        <taxon>Betaproteobacteria</taxon>
        <taxon>Burkholderiales</taxon>
        <taxon>Alcaligenaceae</taxon>
        <taxon>Parapusillimonas</taxon>
    </lineage>
</organism>
<comment type="caution">
    <text evidence="3">The sequence shown here is derived from an EMBL/GenBank/DDBJ whole genome shotgun (WGS) entry which is preliminary data.</text>
</comment>
<dbReference type="PANTHER" id="PTHR13847:SF289">
    <property type="entry name" value="GLYCINE OXIDASE"/>
    <property type="match status" value="1"/>
</dbReference>
<gene>
    <name evidence="3" type="ORF">H0A72_10570</name>
</gene>